<feature type="repeat" description="PPR" evidence="3">
    <location>
        <begin position="658"/>
        <end position="692"/>
    </location>
</feature>
<dbReference type="AlphaFoldDB" id="A0AAE1TGK0"/>
<evidence type="ECO:0000256" key="1">
    <source>
        <dbReference type="ARBA" id="ARBA00007626"/>
    </source>
</evidence>
<accession>A0AAE1TGK0</accession>
<reference evidence="4" key="1">
    <citation type="submission" date="2023-10" db="EMBL/GenBank/DDBJ databases">
        <title>Chromosome-level genome of the transformable northern wattle, Acacia crassicarpa.</title>
        <authorList>
            <person name="Massaro I."/>
            <person name="Sinha N.R."/>
            <person name="Poethig S."/>
            <person name="Leichty A.R."/>
        </authorList>
    </citation>
    <scope>NUCLEOTIDE SEQUENCE</scope>
    <source>
        <strain evidence="4">Acra3RX</strain>
        <tissue evidence="4">Leaf</tissue>
    </source>
</reference>
<evidence type="ECO:0000313" key="5">
    <source>
        <dbReference type="Proteomes" id="UP001293593"/>
    </source>
</evidence>
<feature type="repeat" description="PPR" evidence="3">
    <location>
        <begin position="1106"/>
        <end position="1140"/>
    </location>
</feature>
<dbReference type="Gene3D" id="1.25.40.10">
    <property type="entry name" value="Tetratricopeptide repeat domain"/>
    <property type="match status" value="6"/>
</dbReference>
<proteinExistence type="inferred from homology"/>
<comment type="caution">
    <text evidence="4">The sequence shown here is derived from an EMBL/GenBank/DDBJ whole genome shotgun (WGS) entry which is preliminary data.</text>
</comment>
<gene>
    <name evidence="4" type="ORF">QN277_000979</name>
</gene>
<keyword evidence="2" id="KW-0677">Repeat</keyword>
<feature type="repeat" description="PPR" evidence="3">
    <location>
        <begin position="933"/>
        <end position="967"/>
    </location>
</feature>
<comment type="similarity">
    <text evidence="1">Belongs to the PPR family. P subfamily.</text>
</comment>
<dbReference type="Proteomes" id="UP001293593">
    <property type="component" value="Unassembled WGS sequence"/>
</dbReference>
<dbReference type="Pfam" id="PF13041">
    <property type="entry name" value="PPR_2"/>
    <property type="match status" value="2"/>
</dbReference>
<dbReference type="InterPro" id="IPR011990">
    <property type="entry name" value="TPR-like_helical_dom_sf"/>
</dbReference>
<protein>
    <recommendedName>
        <fullName evidence="6">Pentatricopeptide repeat-containing protein</fullName>
    </recommendedName>
</protein>
<dbReference type="Pfam" id="PF01535">
    <property type="entry name" value="PPR"/>
    <property type="match status" value="5"/>
</dbReference>
<keyword evidence="5" id="KW-1185">Reference proteome</keyword>
<evidence type="ECO:0000313" key="4">
    <source>
        <dbReference type="EMBL" id="KAK4284106.1"/>
    </source>
</evidence>
<dbReference type="EMBL" id="JAWXYG010000001">
    <property type="protein sequence ID" value="KAK4284106.1"/>
    <property type="molecule type" value="Genomic_DNA"/>
</dbReference>
<dbReference type="PROSITE" id="PS51375">
    <property type="entry name" value="PPR"/>
    <property type="match status" value="6"/>
</dbReference>
<evidence type="ECO:0000256" key="2">
    <source>
        <dbReference type="ARBA" id="ARBA00022737"/>
    </source>
</evidence>
<sequence>MQVLSNARRFSRALHSKIFLNSYHFLSYDLQNIGGPHLVTPCRDTSSLSSKAPWFSGSTQSLTTESVPVHFLISRSFSTSVANTDEGASTEAVKELYDKMLESVNVKRSMPPNAWLWSMIEKCGNHGDIELLFDILKNLRRFRLSNLRIHTNFNDNLCREVSKACAKVGALDFGKKTLWKHNVYGLTPSVASAHHLLTYAKNHNDSKLLVEVMKLIKTNDLPLQPGTADIVFSISSNTDNWDLINKYAKRFVKAGVKLNTMLMPLKDVTRSRTLLSSILTLYHPLAVPITTSVSCTCSYSSSPSFSGSESSSSFRPFYNIIEDRLVDIAGSFKNWFKSGNTEVLARIYEILDGRGSDEDGDDLTLHATDLALKNLGLRLTESFVLEVLAYGRDVLSCLKFFDWAGRQPMFFHTRATYTAIFKILSKAELMSVMFDFLDTHEKQRFDQKVRFYDTLIIGYAVARKPDRALNLFGRMRFLGLDLDSFGYHVLLNSLAEKNSMGGFQTILEQIRLRGHENHVTHSVVMKYFCMRKRLCEAEEYLNSLVHSGKVLRGPEVRVLLGALCENNMFERAGELIEEFGSSGMVPHEIALGEWICHLVRAGRLNEALAYFREKQSSEGYVPGLFQYNILIGRLLKKKRLHEVYDLLMEMKDNHITPDMVTMNIVLCFFCKAGMVDAALEIYNSRSQFGLSPSLLAYRSLIHTLCLNENADEAYGVLKKLIDEGYFLDRGAFYEVANALYRECKVDEMEELLILALERNFLPRASVYDKLISALCQAGRLRDGYLIHGQLNSIVSQKSYIRLITGFSKSHRGDIAARLLVEMRQKGFVPTDALYRVVIRSLLKGDNPNIQFLNLLETLAHYGGLKEICRLFVDEAAVAKKPELVKEVFEIKQNYGISPTLASYLYLLRSYLRSDRILDALNFFNDLRRHGVKNRRLYNNIIIGLCRIKRTDMALKLLSEMMIVKLTPSIGCYENLVQSLCWEKRYPEAIKLVNDYEKMGRCLTSAIGNVFLFHSLQAPEIYDICVRLRGVKEEEFSGSSMLSLIIGVFSGRLRVNLHSENMEELIEKCFPLDRYTYNLLLLRASWSDIDQICELFDRMRHKGYCPDRFTYNIMLRAFLKHGRKEEAKLCFEEMLRNGFHPTVNTRNFIGRITN</sequence>
<dbReference type="PANTHER" id="PTHR47941">
    <property type="entry name" value="PENTATRICOPEPTIDE REPEAT-CONTAINING PROTEIN 3, MITOCHONDRIAL"/>
    <property type="match status" value="1"/>
</dbReference>
<feature type="repeat" description="PPR" evidence="3">
    <location>
        <begin position="795"/>
        <end position="829"/>
    </location>
</feature>
<feature type="repeat" description="PPR" evidence="3">
    <location>
        <begin position="448"/>
        <end position="482"/>
    </location>
</feature>
<evidence type="ECO:0008006" key="6">
    <source>
        <dbReference type="Google" id="ProtNLM"/>
    </source>
</evidence>
<evidence type="ECO:0000256" key="3">
    <source>
        <dbReference type="PROSITE-ProRule" id="PRU00708"/>
    </source>
</evidence>
<dbReference type="NCBIfam" id="TIGR00756">
    <property type="entry name" value="PPR"/>
    <property type="match status" value="4"/>
</dbReference>
<name>A0AAE1TGK0_9FABA</name>
<dbReference type="InterPro" id="IPR002885">
    <property type="entry name" value="PPR_rpt"/>
</dbReference>
<feature type="repeat" description="PPR" evidence="3">
    <location>
        <begin position="623"/>
        <end position="657"/>
    </location>
</feature>
<organism evidence="4 5">
    <name type="scientific">Acacia crassicarpa</name>
    <name type="common">northern wattle</name>
    <dbReference type="NCBI Taxonomy" id="499986"/>
    <lineage>
        <taxon>Eukaryota</taxon>
        <taxon>Viridiplantae</taxon>
        <taxon>Streptophyta</taxon>
        <taxon>Embryophyta</taxon>
        <taxon>Tracheophyta</taxon>
        <taxon>Spermatophyta</taxon>
        <taxon>Magnoliopsida</taxon>
        <taxon>eudicotyledons</taxon>
        <taxon>Gunneridae</taxon>
        <taxon>Pentapetalae</taxon>
        <taxon>rosids</taxon>
        <taxon>fabids</taxon>
        <taxon>Fabales</taxon>
        <taxon>Fabaceae</taxon>
        <taxon>Caesalpinioideae</taxon>
        <taxon>mimosoid clade</taxon>
        <taxon>Acacieae</taxon>
        <taxon>Acacia</taxon>
    </lineage>
</organism>